<evidence type="ECO:0000256" key="3">
    <source>
        <dbReference type="ARBA" id="ARBA00022723"/>
    </source>
</evidence>
<comment type="similarity">
    <text evidence="1">Belongs to the GMC oxidoreductase family.</text>
</comment>
<feature type="domain" description="Glucose-methanol-choline oxidoreductase N-terminal" evidence="9">
    <location>
        <begin position="348"/>
        <end position="445"/>
    </location>
</feature>
<evidence type="ECO:0000256" key="6">
    <source>
        <dbReference type="ARBA" id="ARBA00023004"/>
    </source>
</evidence>
<keyword evidence="5" id="KW-0560">Oxidoreductase</keyword>
<proteinExistence type="inferred from homology"/>
<dbReference type="InterPro" id="IPR000172">
    <property type="entry name" value="GMC_OxRdtase_N"/>
</dbReference>
<dbReference type="Gene3D" id="3.50.50.60">
    <property type="entry name" value="FAD/NAD(P)-binding domain"/>
    <property type="match status" value="2"/>
</dbReference>
<dbReference type="InterPro" id="IPR036188">
    <property type="entry name" value="FAD/NAD-bd_sf"/>
</dbReference>
<gene>
    <name evidence="11" type="ORF">ABC974_01765</name>
</gene>
<evidence type="ECO:0000256" key="8">
    <source>
        <dbReference type="SAM" id="Phobius"/>
    </source>
</evidence>
<evidence type="ECO:0000256" key="5">
    <source>
        <dbReference type="ARBA" id="ARBA00023002"/>
    </source>
</evidence>
<sequence>MHKPFNILQAAILKALTEALFHEIDMKITPDQVVDNIQRQFAQFHGNMPREIGASLVLLCLLMGGPAFLIAGPAWRARRVRNRLERTSNNLLQDIGKIRGVVYAGYYGHWEGDSQKQRPNPVLAQIDFALPADRVRGPADMPIAPFHGRDLTDRDILGPGDVPESAGVIVIGSGAGGGVAAATLAAQGHDVLILEAGGHYPSERITHKEADMTARLFVDGGLQNTRDHDIIVFQGRCVGGSTVINNGICLRVKQPGHTHPMADDVLAKWAALGAPVDEARFMGAYEAVEKRLGVAPIAPRSGRNNGTHLMTGWTAHAAATGDPQDAAAPVTWFSKNYGPRSEGGAGNAECAYCGYCNTGCPYGRKQGMAQSFLIDARRKHGARIMADAEVVRIRWKDATKDDCRVADGVELKLADGSTHFIRATQGVVVAAGALASSRLLDRSGVLGTGLDMSLNISCPVVALMPGQVRAWDEDQMATYVDRGDYLLESHFQPPMSMSTLMPGWFGDHFERMRNYGRLASAGVLIPADRQGSLINGGLHFKLRKDVELPLLRRALATLSRVHFAAGAEEVYPALARGQTLKRGEDIDAFFSRHLREADDVTLASSHPQGGNARNADPGKGVVDLDCRVHGTTNVIVADASTFTSCIRVNAQLTTMAMAHYATAERNPFT</sequence>
<evidence type="ECO:0000259" key="9">
    <source>
        <dbReference type="Pfam" id="PF00732"/>
    </source>
</evidence>
<keyword evidence="6" id="KW-0408">Iron</keyword>
<evidence type="ECO:0000256" key="1">
    <source>
        <dbReference type="ARBA" id="ARBA00010790"/>
    </source>
</evidence>
<keyword evidence="2" id="KW-0285">Flavoprotein</keyword>
<keyword evidence="12" id="KW-1185">Reference proteome</keyword>
<dbReference type="PROSITE" id="PS00198">
    <property type="entry name" value="4FE4S_FER_1"/>
    <property type="match status" value="1"/>
</dbReference>
<keyword evidence="8" id="KW-1133">Transmembrane helix</keyword>
<dbReference type="EMBL" id="JBDIME010000001">
    <property type="protein sequence ID" value="MEN2788338.1"/>
    <property type="molecule type" value="Genomic_DNA"/>
</dbReference>
<dbReference type="Pfam" id="PF05199">
    <property type="entry name" value="GMC_oxred_C"/>
    <property type="match status" value="1"/>
</dbReference>
<accession>A0ABU9XXQ5</accession>
<feature type="domain" description="Glucose-methanol-choline oxidoreductase C-terminal" evidence="10">
    <location>
        <begin position="552"/>
        <end position="658"/>
    </location>
</feature>
<evidence type="ECO:0000256" key="2">
    <source>
        <dbReference type="ARBA" id="ARBA00022630"/>
    </source>
</evidence>
<comment type="caution">
    <text evidence="11">The sequence shown here is derived from an EMBL/GenBank/DDBJ whole genome shotgun (WGS) entry which is preliminary data.</text>
</comment>
<dbReference type="InterPro" id="IPR007867">
    <property type="entry name" value="GMC_OxRtase_C"/>
</dbReference>
<reference evidence="11 12" key="1">
    <citation type="submission" date="2024-05" db="EMBL/GenBank/DDBJ databases">
        <authorList>
            <person name="Liu Q."/>
            <person name="Xin Y.-H."/>
        </authorList>
    </citation>
    <scope>NUCLEOTIDE SEQUENCE [LARGE SCALE GENOMIC DNA]</scope>
    <source>
        <strain evidence="11 12">CGMCC 1.10181</strain>
    </source>
</reference>
<evidence type="ECO:0000256" key="7">
    <source>
        <dbReference type="ARBA" id="ARBA00023014"/>
    </source>
</evidence>
<dbReference type="InterPro" id="IPR017900">
    <property type="entry name" value="4Fe4S_Fe_S_CS"/>
</dbReference>
<keyword evidence="8" id="KW-0472">Membrane</keyword>
<name>A0ABU9XXQ5_9SPHN</name>
<evidence type="ECO:0000256" key="4">
    <source>
        <dbReference type="ARBA" id="ARBA00022827"/>
    </source>
</evidence>
<evidence type="ECO:0000313" key="11">
    <source>
        <dbReference type="EMBL" id="MEN2788338.1"/>
    </source>
</evidence>
<dbReference type="RefSeq" id="WP_343887959.1">
    <property type="nucleotide sequence ID" value="NZ_BAAAEH010000005.1"/>
</dbReference>
<keyword evidence="4" id="KW-0274">FAD</keyword>
<evidence type="ECO:0000313" key="12">
    <source>
        <dbReference type="Proteomes" id="UP001419910"/>
    </source>
</evidence>
<evidence type="ECO:0000259" key="10">
    <source>
        <dbReference type="Pfam" id="PF05199"/>
    </source>
</evidence>
<dbReference type="PANTHER" id="PTHR46056">
    <property type="entry name" value="LONG-CHAIN-ALCOHOL OXIDASE"/>
    <property type="match status" value="1"/>
</dbReference>
<protein>
    <submittedName>
        <fullName evidence="11">GMC family oxidoreductase N-terminal domain-containing protein</fullName>
    </submittedName>
</protein>
<dbReference type="SUPFAM" id="SSF51905">
    <property type="entry name" value="FAD/NAD(P)-binding domain"/>
    <property type="match status" value="1"/>
</dbReference>
<dbReference type="Pfam" id="PF00732">
    <property type="entry name" value="GMC_oxred_N"/>
    <property type="match status" value="2"/>
</dbReference>
<feature type="domain" description="Glucose-methanol-choline oxidoreductase N-terminal" evidence="9">
    <location>
        <begin position="214"/>
        <end position="308"/>
    </location>
</feature>
<dbReference type="Proteomes" id="UP001419910">
    <property type="component" value="Unassembled WGS sequence"/>
</dbReference>
<dbReference type="PANTHER" id="PTHR46056:SF12">
    <property type="entry name" value="LONG-CHAIN-ALCOHOL OXIDASE"/>
    <property type="match status" value="1"/>
</dbReference>
<keyword evidence="8" id="KW-0812">Transmembrane</keyword>
<organism evidence="11 12">
    <name type="scientific">Sphingomonas oligophenolica</name>
    <dbReference type="NCBI Taxonomy" id="301154"/>
    <lineage>
        <taxon>Bacteria</taxon>
        <taxon>Pseudomonadati</taxon>
        <taxon>Pseudomonadota</taxon>
        <taxon>Alphaproteobacteria</taxon>
        <taxon>Sphingomonadales</taxon>
        <taxon>Sphingomonadaceae</taxon>
        <taxon>Sphingomonas</taxon>
    </lineage>
</organism>
<keyword evidence="3" id="KW-0479">Metal-binding</keyword>
<feature type="transmembrane region" description="Helical" evidence="8">
    <location>
        <begin position="52"/>
        <end position="75"/>
    </location>
</feature>
<keyword evidence="7" id="KW-0411">Iron-sulfur</keyword>